<evidence type="ECO:0000313" key="2">
    <source>
        <dbReference type="EMBL" id="CAG8600121.1"/>
    </source>
</evidence>
<comment type="caution">
    <text evidence="2">The sequence shown here is derived from an EMBL/GenBank/DDBJ whole genome shotgun (WGS) entry which is preliminary data.</text>
</comment>
<name>A0A9N9CDZ1_9GLOM</name>
<proteinExistence type="predicted"/>
<organism evidence="2 3">
    <name type="scientific">Funneliformis caledonium</name>
    <dbReference type="NCBI Taxonomy" id="1117310"/>
    <lineage>
        <taxon>Eukaryota</taxon>
        <taxon>Fungi</taxon>
        <taxon>Fungi incertae sedis</taxon>
        <taxon>Mucoromycota</taxon>
        <taxon>Glomeromycotina</taxon>
        <taxon>Glomeromycetes</taxon>
        <taxon>Glomerales</taxon>
        <taxon>Glomeraceae</taxon>
        <taxon>Funneliformis</taxon>
    </lineage>
</organism>
<evidence type="ECO:0000256" key="1">
    <source>
        <dbReference type="SAM" id="MobiDB-lite"/>
    </source>
</evidence>
<gene>
    <name evidence="2" type="ORF">FCALED_LOCUS8548</name>
</gene>
<dbReference type="OrthoDB" id="10533164at2759"/>
<dbReference type="AlphaFoldDB" id="A0A9N9CDZ1"/>
<feature type="compositionally biased region" description="Polar residues" evidence="1">
    <location>
        <begin position="240"/>
        <end position="249"/>
    </location>
</feature>
<evidence type="ECO:0000313" key="3">
    <source>
        <dbReference type="Proteomes" id="UP000789570"/>
    </source>
</evidence>
<reference evidence="2" key="1">
    <citation type="submission" date="2021-06" db="EMBL/GenBank/DDBJ databases">
        <authorList>
            <person name="Kallberg Y."/>
            <person name="Tangrot J."/>
            <person name="Rosling A."/>
        </authorList>
    </citation>
    <scope>NUCLEOTIDE SEQUENCE</scope>
    <source>
        <strain evidence="2">UK204</strain>
    </source>
</reference>
<accession>A0A9N9CDZ1</accession>
<keyword evidence="3" id="KW-1185">Reference proteome</keyword>
<feature type="region of interest" description="Disordered" evidence="1">
    <location>
        <begin position="161"/>
        <end position="300"/>
    </location>
</feature>
<feature type="compositionally biased region" description="Low complexity" evidence="1">
    <location>
        <begin position="52"/>
        <end position="66"/>
    </location>
</feature>
<feature type="compositionally biased region" description="Basic and acidic residues" evidence="1">
    <location>
        <begin position="162"/>
        <end position="172"/>
    </location>
</feature>
<feature type="compositionally biased region" description="Low complexity" evidence="1">
    <location>
        <begin position="251"/>
        <end position="263"/>
    </location>
</feature>
<feature type="compositionally biased region" description="Polar residues" evidence="1">
    <location>
        <begin position="174"/>
        <end position="188"/>
    </location>
</feature>
<feature type="compositionally biased region" description="Basic and acidic residues" evidence="1">
    <location>
        <begin position="1"/>
        <end position="16"/>
    </location>
</feature>
<feature type="region of interest" description="Disordered" evidence="1">
    <location>
        <begin position="1"/>
        <end position="69"/>
    </location>
</feature>
<sequence>MFRRLLEQHYQGKQDISEYEEERQQDSSGEVTPGEDHFLGIRGPGPNEDNEFFGVVTGSSSSRRSTQYQTNSVYDMADNFHDMSDSQDNEEDGSSIPTFDHVDNVSSFKQNSYHSTINGSEIAPTSEFTYVPSIKHTNDGYYENTDICSTRKQTDILQNRRAYSEKTDDRHFVSPTTRNLETDNSLIQLHSAPSDLEEDEQNNRKITAPILTRKSNPRNKERVNYYVGSQTRKRQRNKPASRTSSLPSTPQLPISPLLRSSSSPPTPPFTLNIPLEYQYDQASASSTNEEERPQKKRQCLNCSIHCPGKETT</sequence>
<protein>
    <submittedName>
        <fullName evidence="2">10745_t:CDS:1</fullName>
    </submittedName>
</protein>
<dbReference type="EMBL" id="CAJVPQ010002521">
    <property type="protein sequence ID" value="CAG8600121.1"/>
    <property type="molecule type" value="Genomic_DNA"/>
</dbReference>
<dbReference type="Proteomes" id="UP000789570">
    <property type="component" value="Unassembled WGS sequence"/>
</dbReference>